<name>A0AAD7I6S6_9AGAR</name>
<evidence type="ECO:0000313" key="3">
    <source>
        <dbReference type="Proteomes" id="UP001215598"/>
    </source>
</evidence>
<evidence type="ECO:0008006" key="4">
    <source>
        <dbReference type="Google" id="ProtNLM"/>
    </source>
</evidence>
<keyword evidence="3" id="KW-1185">Reference proteome</keyword>
<proteinExistence type="predicted"/>
<dbReference type="Proteomes" id="UP001215598">
    <property type="component" value="Unassembled WGS sequence"/>
</dbReference>
<gene>
    <name evidence="2" type="ORF">B0H16DRAFT_1731438</name>
</gene>
<evidence type="ECO:0000256" key="1">
    <source>
        <dbReference type="SAM" id="MobiDB-lite"/>
    </source>
</evidence>
<reference evidence="2" key="1">
    <citation type="submission" date="2023-03" db="EMBL/GenBank/DDBJ databases">
        <title>Massive genome expansion in bonnet fungi (Mycena s.s.) driven by repeated elements and novel gene families across ecological guilds.</title>
        <authorList>
            <consortium name="Lawrence Berkeley National Laboratory"/>
            <person name="Harder C.B."/>
            <person name="Miyauchi S."/>
            <person name="Viragh M."/>
            <person name="Kuo A."/>
            <person name="Thoen E."/>
            <person name="Andreopoulos B."/>
            <person name="Lu D."/>
            <person name="Skrede I."/>
            <person name="Drula E."/>
            <person name="Henrissat B."/>
            <person name="Morin E."/>
            <person name="Kohler A."/>
            <person name="Barry K."/>
            <person name="LaButti K."/>
            <person name="Morin E."/>
            <person name="Salamov A."/>
            <person name="Lipzen A."/>
            <person name="Mereny Z."/>
            <person name="Hegedus B."/>
            <person name="Baldrian P."/>
            <person name="Stursova M."/>
            <person name="Weitz H."/>
            <person name="Taylor A."/>
            <person name="Grigoriev I.V."/>
            <person name="Nagy L.G."/>
            <person name="Martin F."/>
            <person name="Kauserud H."/>
        </authorList>
    </citation>
    <scope>NUCLEOTIDE SEQUENCE</scope>
    <source>
        <strain evidence="2">CBHHK182m</strain>
    </source>
</reference>
<comment type="caution">
    <text evidence="2">The sequence shown here is derived from an EMBL/GenBank/DDBJ whole genome shotgun (WGS) entry which is preliminary data.</text>
</comment>
<feature type="region of interest" description="Disordered" evidence="1">
    <location>
        <begin position="71"/>
        <end position="91"/>
    </location>
</feature>
<sequence length="1005" mass="113220">MGRRPAAAFDIEVGGEWEEETALVADRGVYFSADGLQRQEELLNVVHKKRRVQPTELEDLYAEWIPVPDEGYEDTDSRDSESNPINAVDATPSSNKRKLYASSVDPMSLWCPMKSRISDEILRHHGLGNDYHDPKCARCQSAYNADSPTAIRVFKCGDCGEFLQCKAYCLSHHATAPLHVIKEWTGSFWVTISLAARSISCCATRAFRLYNVVGNMNVHDFVRTMERSTDAMVSTGMTWLPDRYKPFQRMAQQWAFLSRLQRAGCAHQLGGIDATQTGEAGVNCWACPQDKKNLPANWRDVEPRFRFLYMLLPAVDANFRLKNRMRSNEIDDPPLGPGWSYWVEPKRYHHHLKKYVGEKDMSTCIAFAALLQKDTRITTGLRSSGVGGCVCAHHECIRPNGIGDLQKGERYANMDYIILSALLGFSLMLLTISYDIACQWKKNFPARHDKMPKALKLPLDQIELQCALPVWHAGSHNEDCQRDNSLSYKTGVGKSDGEGVERVWSVLNPAANHTKDAGRGQRVDGLEDKIDSHNFAKNVGQGDALQRKLLVAIAERDRQVEAFKEISSTIERSVRSEWKKKVVAWHEDPTQENPYTLRRKDCPTEAEVRLEVKRDEDAAMLGGTSPLQGSTATAFLIAGLQIEEAQRRIVGELGGTALMTADREGKLHDWRHTLLVKIGKFRDLQKIYMPSMAPSAATALAAAEATRDPDAPPPKAERIKLLMPSQMKPDSNDPLRGCVKGLLAMEAKLRVAQCNNSLVKLRARLHAKHHFIAFRNEHVTGQIQSTKARTLIGQIGERVEACAQKYRNTRTALIQLSGEADAVQFRELRAQDIQLDGDAGETDAAAHKKLAMISAGRGARAPRNAPGESRRVMSWIWTAPGALDNEEERLHDSVRVEWARARARKIRWEEEVMTLREEMRRVLRYLEWQADWWREHTAVRVDTESVEIAAGLRGYALKQADLHHRLGVFFEHKWNMPAADAARRLVALEAAGLDEDADLEEFFHV</sequence>
<dbReference type="InterPro" id="IPR040521">
    <property type="entry name" value="KDZ"/>
</dbReference>
<organism evidence="2 3">
    <name type="scientific">Mycena metata</name>
    <dbReference type="NCBI Taxonomy" id="1033252"/>
    <lineage>
        <taxon>Eukaryota</taxon>
        <taxon>Fungi</taxon>
        <taxon>Dikarya</taxon>
        <taxon>Basidiomycota</taxon>
        <taxon>Agaricomycotina</taxon>
        <taxon>Agaricomycetes</taxon>
        <taxon>Agaricomycetidae</taxon>
        <taxon>Agaricales</taxon>
        <taxon>Marasmiineae</taxon>
        <taxon>Mycenaceae</taxon>
        <taxon>Mycena</taxon>
    </lineage>
</organism>
<dbReference type="PANTHER" id="PTHR33096:SF1">
    <property type="entry name" value="CXC1-LIKE CYSTEINE CLUSTER ASSOCIATED WITH KDZ TRANSPOSASES DOMAIN-CONTAINING PROTEIN"/>
    <property type="match status" value="1"/>
</dbReference>
<accession>A0AAD7I6S6</accession>
<dbReference type="PANTHER" id="PTHR33096">
    <property type="entry name" value="CXC2 DOMAIN-CONTAINING PROTEIN"/>
    <property type="match status" value="1"/>
</dbReference>
<dbReference type="AlphaFoldDB" id="A0AAD7I6S6"/>
<evidence type="ECO:0000313" key="2">
    <source>
        <dbReference type="EMBL" id="KAJ7735174.1"/>
    </source>
</evidence>
<dbReference type="Pfam" id="PF18758">
    <property type="entry name" value="KDZ"/>
    <property type="match status" value="1"/>
</dbReference>
<dbReference type="EMBL" id="JARKIB010000128">
    <property type="protein sequence ID" value="KAJ7735174.1"/>
    <property type="molecule type" value="Genomic_DNA"/>
</dbReference>
<protein>
    <recommendedName>
        <fullName evidence="4">CxC2-like cysteine cluster KDZ transposase-associated domain-containing protein</fullName>
    </recommendedName>
</protein>